<feature type="compositionally biased region" description="Polar residues" evidence="7">
    <location>
        <begin position="87"/>
        <end position="109"/>
    </location>
</feature>
<dbReference type="GO" id="GO:0035591">
    <property type="term" value="F:signaling adaptor activity"/>
    <property type="evidence" value="ECO:0007669"/>
    <property type="project" value="TreeGrafter"/>
</dbReference>
<keyword evidence="2" id="KW-0963">Cytoplasm</keyword>
<keyword evidence="6" id="KW-0395">Inflammatory response</keyword>
<keyword evidence="4" id="KW-0399">Innate immunity</keyword>
<accession>A0A7L3KFZ0</accession>
<dbReference type="PANTHER" id="PTHR47230">
    <property type="entry name" value="TIR DOMAIN-CONTAINING ADAPTER MOLECULE 1"/>
    <property type="match status" value="1"/>
</dbReference>
<evidence type="ECO:0000256" key="6">
    <source>
        <dbReference type="ARBA" id="ARBA00023198"/>
    </source>
</evidence>
<dbReference type="PROSITE" id="PS50104">
    <property type="entry name" value="TIR"/>
    <property type="match status" value="1"/>
</dbReference>
<evidence type="ECO:0000313" key="10">
    <source>
        <dbReference type="Proteomes" id="UP000525319"/>
    </source>
</evidence>
<keyword evidence="5" id="KW-0391">Immunity</keyword>
<dbReference type="GO" id="GO:0045087">
    <property type="term" value="P:innate immune response"/>
    <property type="evidence" value="ECO:0007669"/>
    <property type="project" value="UniProtKB-KW"/>
</dbReference>
<proteinExistence type="predicted"/>
<evidence type="ECO:0000256" key="1">
    <source>
        <dbReference type="ARBA" id="ARBA00004496"/>
    </source>
</evidence>
<reference evidence="9 10" key="1">
    <citation type="submission" date="2019-09" db="EMBL/GenBank/DDBJ databases">
        <title>Bird 10,000 Genomes (B10K) Project - Family phase.</title>
        <authorList>
            <person name="Zhang G."/>
        </authorList>
    </citation>
    <scope>NUCLEOTIDE SEQUENCE [LARGE SCALE GENOMIC DNA]</scope>
    <source>
        <strain evidence="9">B10K-DU-030-03</strain>
    </source>
</reference>
<gene>
    <name evidence="9" type="primary">Ticam1</name>
    <name evidence="9" type="ORF">DRYBRU_R10919</name>
</gene>
<feature type="region of interest" description="Disordered" evidence="7">
    <location>
        <begin position="199"/>
        <end position="255"/>
    </location>
</feature>
<keyword evidence="10" id="KW-1185">Reference proteome</keyword>
<comment type="subcellular location">
    <subcellularLocation>
        <location evidence="1">Cytoplasm</location>
    </subcellularLocation>
</comment>
<dbReference type="GO" id="GO:0005768">
    <property type="term" value="C:endosome"/>
    <property type="evidence" value="ECO:0007669"/>
    <property type="project" value="TreeGrafter"/>
</dbReference>
<feature type="compositionally biased region" description="Pro residues" evidence="7">
    <location>
        <begin position="126"/>
        <end position="139"/>
    </location>
</feature>
<comment type="caution">
    <text evidence="9">The sequence shown here is derived from an EMBL/GenBank/DDBJ whole genome shotgun (WGS) entry which is preliminary data.</text>
</comment>
<dbReference type="OrthoDB" id="9906976at2759"/>
<feature type="compositionally biased region" description="Polar residues" evidence="7">
    <location>
        <begin position="141"/>
        <end position="151"/>
    </location>
</feature>
<protein>
    <submittedName>
        <fullName evidence="9">TCAM1 protein</fullName>
    </submittedName>
</protein>
<dbReference type="AlphaFoldDB" id="A0A7L3KFZ0"/>
<feature type="compositionally biased region" description="Low complexity" evidence="7">
    <location>
        <begin position="215"/>
        <end position="232"/>
    </location>
</feature>
<evidence type="ECO:0000313" key="9">
    <source>
        <dbReference type="EMBL" id="NXU40564.1"/>
    </source>
</evidence>
<dbReference type="EMBL" id="VZTZ01027364">
    <property type="protein sequence ID" value="NXU40564.1"/>
    <property type="molecule type" value="Genomic_DNA"/>
</dbReference>
<feature type="region of interest" description="Disordered" evidence="7">
    <location>
        <begin position="67"/>
        <end position="177"/>
    </location>
</feature>
<keyword evidence="3" id="KW-0597">Phosphoprotein</keyword>
<dbReference type="PANTHER" id="PTHR47230:SF1">
    <property type="entry name" value="TIR DOMAIN-CONTAINING ADAPTER MOLECULE 1"/>
    <property type="match status" value="1"/>
</dbReference>
<dbReference type="Proteomes" id="UP000525319">
    <property type="component" value="Unassembled WGS sequence"/>
</dbReference>
<feature type="non-terminal residue" evidence="9">
    <location>
        <position position="1"/>
    </location>
</feature>
<dbReference type="Gene3D" id="3.40.50.10140">
    <property type="entry name" value="Toll/interleukin-1 receptor homology (TIR) domain"/>
    <property type="match status" value="1"/>
</dbReference>
<dbReference type="InterPro" id="IPR000157">
    <property type="entry name" value="TIR_dom"/>
</dbReference>
<sequence>SRDRFWTLRSQEDAGFPCTATPSCVVRSSPVQIRSNSELSGPRTLCSVGSCSLSSCLEISASPTVPFHTQLSVPEPSSAGHPDRDTQSPGPQESSWASTGSSAPGQDTAAQGPRAQEALQVGPCHPTVPVPEALLPPEPAQSSDVSSTVTEPHTPGEKQDENQLSPGVPDPRAAEDTAPAHMSIEDSYIPPGIPCNSAPASVSTCPLPPPPPPTYSFSSTLPPLQESHSSLLYPPPLRSSPSPAWPPPAPPAMDPSEPDGAKFFTFVVLHANEDEMLAHQVKELLEEKGVSDGATLSEDFFIPGRSHMICFQEAMENSAFVILLLTKNFPCNLCLFQTDTALMQSILNPSKQDSVIPFLPKVNALERSQMPMMLSVLVTLNESSPHFHTNVLKTFDPRKIREKKALWDQLQRRKLQARWELHQAQQNLAALNLGSHPWVPPAA</sequence>
<organism evidence="9 10">
    <name type="scientific">Drymodes brunneopygia</name>
    <dbReference type="NCBI Taxonomy" id="626378"/>
    <lineage>
        <taxon>Eukaryota</taxon>
        <taxon>Metazoa</taxon>
        <taxon>Chordata</taxon>
        <taxon>Craniata</taxon>
        <taxon>Vertebrata</taxon>
        <taxon>Euteleostomi</taxon>
        <taxon>Archelosauria</taxon>
        <taxon>Archosauria</taxon>
        <taxon>Dinosauria</taxon>
        <taxon>Saurischia</taxon>
        <taxon>Theropoda</taxon>
        <taxon>Coelurosauria</taxon>
        <taxon>Aves</taxon>
        <taxon>Neognathae</taxon>
        <taxon>Neoaves</taxon>
        <taxon>Telluraves</taxon>
        <taxon>Australaves</taxon>
        <taxon>Passeriformes</taxon>
        <taxon>Petroicidae</taxon>
        <taxon>Drymodes</taxon>
    </lineage>
</organism>
<evidence type="ECO:0000256" key="2">
    <source>
        <dbReference type="ARBA" id="ARBA00022490"/>
    </source>
</evidence>
<feature type="compositionally biased region" description="Pro residues" evidence="7">
    <location>
        <begin position="233"/>
        <end position="253"/>
    </location>
</feature>
<dbReference type="GO" id="GO:0035666">
    <property type="term" value="P:TRIF-dependent toll-like receptor signaling pathway"/>
    <property type="evidence" value="ECO:0007669"/>
    <property type="project" value="InterPro"/>
</dbReference>
<dbReference type="GO" id="GO:0043123">
    <property type="term" value="P:positive regulation of canonical NF-kappaB signal transduction"/>
    <property type="evidence" value="ECO:0007669"/>
    <property type="project" value="TreeGrafter"/>
</dbReference>
<dbReference type="InterPro" id="IPR046946">
    <property type="entry name" value="TCAM1/2"/>
</dbReference>
<evidence type="ECO:0000259" key="8">
    <source>
        <dbReference type="PROSITE" id="PS50104"/>
    </source>
</evidence>
<dbReference type="GO" id="GO:0032481">
    <property type="term" value="P:positive regulation of type I interferon production"/>
    <property type="evidence" value="ECO:0007669"/>
    <property type="project" value="TreeGrafter"/>
</dbReference>
<evidence type="ECO:0000256" key="4">
    <source>
        <dbReference type="ARBA" id="ARBA00022588"/>
    </source>
</evidence>
<evidence type="ECO:0000256" key="3">
    <source>
        <dbReference type="ARBA" id="ARBA00022553"/>
    </source>
</evidence>
<dbReference type="GO" id="GO:0006954">
    <property type="term" value="P:inflammatory response"/>
    <property type="evidence" value="ECO:0007669"/>
    <property type="project" value="UniProtKB-KW"/>
</dbReference>
<name>A0A7L3KFZ0_9PASS</name>
<evidence type="ECO:0000256" key="5">
    <source>
        <dbReference type="ARBA" id="ARBA00022859"/>
    </source>
</evidence>
<evidence type="ECO:0000256" key="7">
    <source>
        <dbReference type="SAM" id="MobiDB-lite"/>
    </source>
</evidence>
<feature type="non-terminal residue" evidence="9">
    <location>
        <position position="443"/>
    </location>
</feature>
<feature type="domain" description="TIR" evidence="8">
    <location>
        <begin position="262"/>
        <end position="395"/>
    </location>
</feature>
<dbReference type="SUPFAM" id="SSF52200">
    <property type="entry name" value="Toll/Interleukin receptor TIR domain"/>
    <property type="match status" value="1"/>
</dbReference>
<dbReference type="InterPro" id="IPR035897">
    <property type="entry name" value="Toll_tir_struct_dom_sf"/>
</dbReference>